<organism evidence="7">
    <name type="scientific">Oryza nivara</name>
    <name type="common">Indian wild rice</name>
    <name type="synonym">Oryza sativa f. spontanea</name>
    <dbReference type="NCBI Taxonomy" id="4536"/>
    <lineage>
        <taxon>Eukaryota</taxon>
        <taxon>Viridiplantae</taxon>
        <taxon>Streptophyta</taxon>
        <taxon>Embryophyta</taxon>
        <taxon>Tracheophyta</taxon>
        <taxon>Spermatophyta</taxon>
        <taxon>Magnoliopsida</taxon>
        <taxon>Liliopsida</taxon>
        <taxon>Poales</taxon>
        <taxon>Poaceae</taxon>
        <taxon>BOP clade</taxon>
        <taxon>Oryzoideae</taxon>
        <taxon>Oryzeae</taxon>
        <taxon>Oryzinae</taxon>
        <taxon>Oryza</taxon>
    </lineage>
</organism>
<dbReference type="Proteomes" id="UP000006591">
    <property type="component" value="Chromosome 5"/>
</dbReference>
<evidence type="ECO:0000259" key="6">
    <source>
        <dbReference type="Pfam" id="PF00850"/>
    </source>
</evidence>
<keyword evidence="3" id="KW-0479">Metal-binding</keyword>
<dbReference type="GO" id="GO:0016787">
    <property type="term" value="F:hydrolase activity"/>
    <property type="evidence" value="ECO:0007669"/>
    <property type="project" value="UniProtKB-KW"/>
</dbReference>
<dbReference type="PANTHER" id="PTHR10625">
    <property type="entry name" value="HISTONE DEACETYLASE HDAC1-RELATED"/>
    <property type="match status" value="1"/>
</dbReference>
<keyword evidence="8" id="KW-1185">Reference proteome</keyword>
<evidence type="ECO:0000256" key="1">
    <source>
        <dbReference type="ARBA" id="ARBA00001947"/>
    </source>
</evidence>
<evidence type="ECO:0000256" key="5">
    <source>
        <dbReference type="ARBA" id="ARBA00022833"/>
    </source>
</evidence>
<reference evidence="7" key="1">
    <citation type="submission" date="2015-04" db="UniProtKB">
        <authorList>
            <consortium name="EnsemblPlants"/>
        </authorList>
    </citation>
    <scope>IDENTIFICATION</scope>
    <source>
        <strain evidence="7">SL10</strain>
    </source>
</reference>
<dbReference type="InterPro" id="IPR000286">
    <property type="entry name" value="HDACs"/>
</dbReference>
<evidence type="ECO:0000313" key="7">
    <source>
        <dbReference type="EnsemblPlants" id="ONIVA05G18990.2"/>
    </source>
</evidence>
<dbReference type="GO" id="GO:0040029">
    <property type="term" value="P:epigenetic regulation of gene expression"/>
    <property type="evidence" value="ECO:0007669"/>
    <property type="project" value="TreeGrafter"/>
</dbReference>
<dbReference type="AlphaFoldDB" id="A0A0E0HF47"/>
<keyword evidence="4" id="KW-0378">Hydrolase</keyword>
<evidence type="ECO:0000256" key="2">
    <source>
        <dbReference type="ARBA" id="ARBA00005947"/>
    </source>
</evidence>
<dbReference type="Pfam" id="PF00850">
    <property type="entry name" value="Hist_deacetyl"/>
    <property type="match status" value="1"/>
</dbReference>
<accession>A0A0E0HF47</accession>
<dbReference type="SUPFAM" id="SSF52768">
    <property type="entry name" value="Arginase/deacetylase"/>
    <property type="match status" value="1"/>
</dbReference>
<proteinExistence type="inferred from homology"/>
<feature type="domain" description="Histone deacetylase" evidence="6">
    <location>
        <begin position="110"/>
        <end position="266"/>
    </location>
</feature>
<dbReference type="Gene3D" id="3.40.800.20">
    <property type="entry name" value="Histone deacetylase domain"/>
    <property type="match status" value="1"/>
</dbReference>
<keyword evidence="5" id="KW-0862">Zinc</keyword>
<dbReference type="PRINTS" id="PR01270">
    <property type="entry name" value="HDASUPER"/>
</dbReference>
<comment type="cofactor">
    <cofactor evidence="1">
        <name>Zn(2+)</name>
        <dbReference type="ChEBI" id="CHEBI:29105"/>
    </cofactor>
</comment>
<dbReference type="PANTHER" id="PTHR10625:SF17">
    <property type="entry name" value="HISTONE DEACETYLASE 8"/>
    <property type="match status" value="1"/>
</dbReference>
<protein>
    <submittedName>
        <fullName evidence="7">Histone deacetylase</fullName>
    </submittedName>
</protein>
<dbReference type="InterPro" id="IPR023801">
    <property type="entry name" value="His_deacetylse_dom"/>
</dbReference>
<evidence type="ECO:0000256" key="3">
    <source>
        <dbReference type="ARBA" id="ARBA00022723"/>
    </source>
</evidence>
<dbReference type="GO" id="GO:0046872">
    <property type="term" value="F:metal ion binding"/>
    <property type="evidence" value="ECO:0007669"/>
    <property type="project" value="UniProtKB-KW"/>
</dbReference>
<reference evidence="7" key="2">
    <citation type="submission" date="2018-04" db="EMBL/GenBank/DDBJ databases">
        <title>OnivRS2 (Oryza nivara Reference Sequence Version 2).</title>
        <authorList>
            <person name="Zhang J."/>
            <person name="Kudrna D."/>
            <person name="Lee S."/>
            <person name="Talag J."/>
            <person name="Rajasekar S."/>
            <person name="Welchert J."/>
            <person name="Hsing Y.-I."/>
            <person name="Wing R.A."/>
        </authorList>
    </citation>
    <scope>NUCLEOTIDE SEQUENCE [LARGE SCALE GENOMIC DNA]</scope>
    <source>
        <strain evidence="7">SL10</strain>
    </source>
</reference>
<dbReference type="GO" id="GO:0004407">
    <property type="term" value="F:histone deacetylase activity"/>
    <property type="evidence" value="ECO:0007669"/>
    <property type="project" value="TreeGrafter"/>
</dbReference>
<name>A0A0E0HF47_ORYNI</name>
<evidence type="ECO:0000256" key="4">
    <source>
        <dbReference type="ARBA" id="ARBA00022801"/>
    </source>
</evidence>
<evidence type="ECO:0000313" key="8">
    <source>
        <dbReference type="Proteomes" id="UP000006591"/>
    </source>
</evidence>
<dbReference type="InterPro" id="IPR037138">
    <property type="entry name" value="His_deacetylse_dom_sf"/>
</dbReference>
<dbReference type="InterPro" id="IPR023696">
    <property type="entry name" value="Ureohydrolase_dom_sf"/>
</dbReference>
<sequence length="366" mass="40490">MDKRVIANLMEERRWVEVTNNGRRTTENVFTGSIVRHYPRRLFFLLTLALPCVEEGRFRQRLISGRVSCKQIKIFISCAVQRVPLLDQVPCSITVTELVQADSAGANNNKICECTFLNPGSWDAALLAAGTTLSAMKHILDGHAKIAYALVRPPGHHAQPDRADGYCFLNNAGLAVKLALDSGRRRVAVVDIDVHYGNGTAEGFYHTDSVLTISLHMKHGSWGPSHPQSGLVDETGEGRGLGYNLNIPLPNGSGDAGYEYAMNELVFDPNGRQCLTMDGYRKIGQIMRGMADQHSNGQILIVQEGGYHITYSAYCLHATLEGVLNLQAPLLDDPLGFYPDDEKYTMQAVDIIKKCWKESIPFLKDI</sequence>
<dbReference type="EnsemblPlants" id="ONIVA05G18990.2">
    <property type="protein sequence ID" value="ONIVA05G18990.2"/>
    <property type="gene ID" value="ONIVA05G18990"/>
</dbReference>
<comment type="similarity">
    <text evidence="2">Belongs to the histone deacetylase family.</text>
</comment>
<dbReference type="Gramene" id="ONIVA05G18990.2">
    <property type="protein sequence ID" value="ONIVA05G18990.2"/>
    <property type="gene ID" value="ONIVA05G18990"/>
</dbReference>